<evidence type="ECO:0000259" key="5">
    <source>
        <dbReference type="Pfam" id="PF01915"/>
    </source>
</evidence>
<keyword evidence="3" id="KW-0119">Carbohydrate metabolism</keyword>
<evidence type="ECO:0000256" key="1">
    <source>
        <dbReference type="ARBA" id="ARBA00005336"/>
    </source>
</evidence>
<keyword evidence="7" id="KW-1185">Reference proteome</keyword>
<dbReference type="Pfam" id="PF01915">
    <property type="entry name" value="Glyco_hydro_3_C"/>
    <property type="match status" value="1"/>
</dbReference>
<keyword evidence="4" id="KW-0326">Glycosidase</keyword>
<dbReference type="InterPro" id="IPR036881">
    <property type="entry name" value="Glyco_hydro_3_C_sf"/>
</dbReference>
<sequence>CTVALIERLCALGKPCVVIQVGDLLDDTPLLQSSNFSAILWAAYPGQDGGPAIFDVLTGLVPPAGRLPVTKYPARYVDQIPMTYMTLRPRGNQPGRTYWFDQNAVLPFGYGLHYSNFSTAFSRKKHRTITRSHSRQPSIYTGSRTC</sequence>
<gene>
    <name evidence="6" type="ORF">ASPGLDRAFT_1502726</name>
</gene>
<dbReference type="EMBL" id="KV878912">
    <property type="protein sequence ID" value="OJJ80133.1"/>
    <property type="molecule type" value="Genomic_DNA"/>
</dbReference>
<name>A0A1L9V8A4_ASPGL</name>
<dbReference type="GO" id="GO:0045493">
    <property type="term" value="P:xylan catabolic process"/>
    <property type="evidence" value="ECO:0007669"/>
    <property type="project" value="InterPro"/>
</dbReference>
<dbReference type="Proteomes" id="UP000184300">
    <property type="component" value="Unassembled WGS sequence"/>
</dbReference>
<dbReference type="InterPro" id="IPR044993">
    <property type="entry name" value="BXL"/>
</dbReference>
<dbReference type="GO" id="GO:0009044">
    <property type="term" value="F:xylan 1,4-beta-xylosidase activity"/>
    <property type="evidence" value="ECO:0007669"/>
    <property type="project" value="InterPro"/>
</dbReference>
<dbReference type="PANTHER" id="PTHR42721:SF3">
    <property type="entry name" value="BETA-D-XYLOSIDASE 5-RELATED"/>
    <property type="match status" value="1"/>
</dbReference>
<keyword evidence="2" id="KW-0378">Hydrolase</keyword>
<dbReference type="InterPro" id="IPR002772">
    <property type="entry name" value="Glyco_hydro_3_C"/>
</dbReference>
<dbReference type="STRING" id="1160497.A0A1L9V8A4"/>
<evidence type="ECO:0000256" key="2">
    <source>
        <dbReference type="ARBA" id="ARBA00022801"/>
    </source>
</evidence>
<dbReference type="SUPFAM" id="SSF52279">
    <property type="entry name" value="Beta-D-glucan exohydrolase, C-terminal domain"/>
    <property type="match status" value="1"/>
</dbReference>
<dbReference type="RefSeq" id="XP_022396831.1">
    <property type="nucleotide sequence ID" value="XM_022542128.1"/>
</dbReference>
<protein>
    <recommendedName>
        <fullName evidence="5">Glycoside hydrolase family 3 C-terminal domain-containing protein</fullName>
    </recommendedName>
</protein>
<evidence type="ECO:0000256" key="3">
    <source>
        <dbReference type="ARBA" id="ARBA00023277"/>
    </source>
</evidence>
<reference evidence="7" key="1">
    <citation type="journal article" date="2017" name="Genome Biol.">
        <title>Comparative genomics reveals high biological diversity and specific adaptations in the industrially and medically important fungal genus Aspergillus.</title>
        <authorList>
            <person name="de Vries R.P."/>
            <person name="Riley R."/>
            <person name="Wiebenga A."/>
            <person name="Aguilar-Osorio G."/>
            <person name="Amillis S."/>
            <person name="Uchima C.A."/>
            <person name="Anderluh G."/>
            <person name="Asadollahi M."/>
            <person name="Askin M."/>
            <person name="Barry K."/>
            <person name="Battaglia E."/>
            <person name="Bayram O."/>
            <person name="Benocci T."/>
            <person name="Braus-Stromeyer S.A."/>
            <person name="Caldana C."/>
            <person name="Canovas D."/>
            <person name="Cerqueira G.C."/>
            <person name="Chen F."/>
            <person name="Chen W."/>
            <person name="Choi C."/>
            <person name="Clum A."/>
            <person name="Dos Santos R.A."/>
            <person name="Damasio A.R."/>
            <person name="Diallinas G."/>
            <person name="Emri T."/>
            <person name="Fekete E."/>
            <person name="Flipphi M."/>
            <person name="Freyberg S."/>
            <person name="Gallo A."/>
            <person name="Gournas C."/>
            <person name="Habgood R."/>
            <person name="Hainaut M."/>
            <person name="Harispe M.L."/>
            <person name="Henrissat B."/>
            <person name="Hilden K.S."/>
            <person name="Hope R."/>
            <person name="Hossain A."/>
            <person name="Karabika E."/>
            <person name="Karaffa L."/>
            <person name="Karanyi Z."/>
            <person name="Krasevec N."/>
            <person name="Kuo A."/>
            <person name="Kusch H."/>
            <person name="LaButti K."/>
            <person name="Lagendijk E.L."/>
            <person name="Lapidus A."/>
            <person name="Levasseur A."/>
            <person name="Lindquist E."/>
            <person name="Lipzen A."/>
            <person name="Logrieco A.F."/>
            <person name="MacCabe A."/>
            <person name="Maekelae M.R."/>
            <person name="Malavazi I."/>
            <person name="Melin P."/>
            <person name="Meyer V."/>
            <person name="Mielnichuk N."/>
            <person name="Miskei M."/>
            <person name="Molnar A.P."/>
            <person name="Mule G."/>
            <person name="Ngan C.Y."/>
            <person name="Orejas M."/>
            <person name="Orosz E."/>
            <person name="Ouedraogo J.P."/>
            <person name="Overkamp K.M."/>
            <person name="Park H.-S."/>
            <person name="Perrone G."/>
            <person name="Piumi F."/>
            <person name="Punt P.J."/>
            <person name="Ram A.F."/>
            <person name="Ramon A."/>
            <person name="Rauscher S."/>
            <person name="Record E."/>
            <person name="Riano-Pachon D.M."/>
            <person name="Robert V."/>
            <person name="Roehrig J."/>
            <person name="Ruller R."/>
            <person name="Salamov A."/>
            <person name="Salih N.S."/>
            <person name="Samson R.A."/>
            <person name="Sandor E."/>
            <person name="Sanguinetti M."/>
            <person name="Schuetze T."/>
            <person name="Sepcic K."/>
            <person name="Shelest E."/>
            <person name="Sherlock G."/>
            <person name="Sophianopoulou V."/>
            <person name="Squina F.M."/>
            <person name="Sun H."/>
            <person name="Susca A."/>
            <person name="Todd R.B."/>
            <person name="Tsang A."/>
            <person name="Unkles S.E."/>
            <person name="van de Wiele N."/>
            <person name="van Rossen-Uffink D."/>
            <person name="Oliveira J.V."/>
            <person name="Vesth T.C."/>
            <person name="Visser J."/>
            <person name="Yu J.-H."/>
            <person name="Zhou M."/>
            <person name="Andersen M.R."/>
            <person name="Archer D.B."/>
            <person name="Baker S.E."/>
            <person name="Benoit I."/>
            <person name="Brakhage A.A."/>
            <person name="Braus G.H."/>
            <person name="Fischer R."/>
            <person name="Frisvad J.C."/>
            <person name="Goldman G.H."/>
            <person name="Houbraken J."/>
            <person name="Oakley B."/>
            <person name="Pocsi I."/>
            <person name="Scazzocchio C."/>
            <person name="Seiboth B."/>
            <person name="vanKuyk P.A."/>
            <person name="Wortman J."/>
            <person name="Dyer P.S."/>
            <person name="Grigoriev I.V."/>
        </authorList>
    </citation>
    <scope>NUCLEOTIDE SEQUENCE [LARGE SCALE GENOMIC DNA]</scope>
    <source>
        <strain evidence="7">CBS 516.65</strain>
    </source>
</reference>
<proteinExistence type="inferred from homology"/>
<feature type="domain" description="Glycoside hydrolase family 3 C-terminal" evidence="5">
    <location>
        <begin position="4"/>
        <end position="114"/>
    </location>
</feature>
<dbReference type="OrthoDB" id="47059at2759"/>
<dbReference type="GO" id="GO:0046556">
    <property type="term" value="F:alpha-L-arabinofuranosidase activity"/>
    <property type="evidence" value="ECO:0007669"/>
    <property type="project" value="TreeGrafter"/>
</dbReference>
<evidence type="ECO:0000256" key="4">
    <source>
        <dbReference type="ARBA" id="ARBA00023295"/>
    </source>
</evidence>
<accession>A0A1L9V8A4</accession>
<dbReference type="Gene3D" id="3.40.50.1700">
    <property type="entry name" value="Glycoside hydrolase family 3 C-terminal domain"/>
    <property type="match status" value="1"/>
</dbReference>
<organism evidence="6 7">
    <name type="scientific">Aspergillus glaucus CBS 516.65</name>
    <dbReference type="NCBI Taxonomy" id="1160497"/>
    <lineage>
        <taxon>Eukaryota</taxon>
        <taxon>Fungi</taxon>
        <taxon>Dikarya</taxon>
        <taxon>Ascomycota</taxon>
        <taxon>Pezizomycotina</taxon>
        <taxon>Eurotiomycetes</taxon>
        <taxon>Eurotiomycetidae</taxon>
        <taxon>Eurotiales</taxon>
        <taxon>Aspergillaceae</taxon>
        <taxon>Aspergillus</taxon>
        <taxon>Aspergillus subgen. Aspergillus</taxon>
    </lineage>
</organism>
<dbReference type="GeneID" id="34458389"/>
<evidence type="ECO:0000313" key="6">
    <source>
        <dbReference type="EMBL" id="OJJ80133.1"/>
    </source>
</evidence>
<comment type="similarity">
    <text evidence="1">Belongs to the glycosyl hydrolase 3 family.</text>
</comment>
<dbReference type="AlphaFoldDB" id="A0A1L9V8A4"/>
<evidence type="ECO:0000313" key="7">
    <source>
        <dbReference type="Proteomes" id="UP000184300"/>
    </source>
</evidence>
<dbReference type="VEuPathDB" id="FungiDB:ASPGLDRAFT_1502726"/>
<dbReference type="PANTHER" id="PTHR42721">
    <property type="entry name" value="SUGAR HYDROLASE-RELATED"/>
    <property type="match status" value="1"/>
</dbReference>
<feature type="non-terminal residue" evidence="6">
    <location>
        <position position="1"/>
    </location>
</feature>
<dbReference type="GO" id="GO:0031222">
    <property type="term" value="P:arabinan catabolic process"/>
    <property type="evidence" value="ECO:0007669"/>
    <property type="project" value="TreeGrafter"/>
</dbReference>